<feature type="chain" id="PRO_5009162252" description="Secreted protein" evidence="1">
    <location>
        <begin position="18"/>
        <end position="84"/>
    </location>
</feature>
<feature type="signal peptide" evidence="1">
    <location>
        <begin position="1"/>
        <end position="17"/>
    </location>
</feature>
<dbReference type="AlphaFoldDB" id="A0A1E4RF90"/>
<keyword evidence="3" id="KW-1185">Reference proteome</keyword>
<keyword evidence="1" id="KW-0732">Signal</keyword>
<gene>
    <name evidence="2" type="ORF">HYPBUDRAFT_153499</name>
</gene>
<evidence type="ECO:0008006" key="4">
    <source>
        <dbReference type="Google" id="ProtNLM"/>
    </source>
</evidence>
<protein>
    <recommendedName>
        <fullName evidence="4">Secreted protein</fullName>
    </recommendedName>
</protein>
<dbReference type="Proteomes" id="UP000095085">
    <property type="component" value="Unassembled WGS sequence"/>
</dbReference>
<proteinExistence type="predicted"/>
<reference evidence="3" key="1">
    <citation type="submission" date="2016-05" db="EMBL/GenBank/DDBJ databases">
        <title>Comparative genomics of biotechnologically important yeasts.</title>
        <authorList>
            <consortium name="DOE Joint Genome Institute"/>
            <person name="Riley R."/>
            <person name="Haridas S."/>
            <person name="Wolfe K.H."/>
            <person name="Lopes M.R."/>
            <person name="Hittinger C.T."/>
            <person name="Goker M."/>
            <person name="Salamov A."/>
            <person name="Wisecaver J."/>
            <person name="Long T.M."/>
            <person name="Aerts A.L."/>
            <person name="Barry K."/>
            <person name="Choi C."/>
            <person name="Clum A."/>
            <person name="Coughlan A.Y."/>
            <person name="Deshpande S."/>
            <person name="Douglass A.P."/>
            <person name="Hanson S.J."/>
            <person name="Klenk H.-P."/>
            <person name="Labutti K."/>
            <person name="Lapidus A."/>
            <person name="Lindquist E."/>
            <person name="Lipzen A."/>
            <person name="Meier-Kolthoff J.P."/>
            <person name="Ohm R.A."/>
            <person name="Otillar R.P."/>
            <person name="Pangilinan J."/>
            <person name="Peng Y."/>
            <person name="Rokas A."/>
            <person name="Rosa C.A."/>
            <person name="Scheuner C."/>
            <person name="Sibirny A.A."/>
            <person name="Slot J.C."/>
            <person name="Stielow J.B."/>
            <person name="Sun H."/>
            <person name="Kurtzman C.P."/>
            <person name="Blackwell M."/>
            <person name="Grigoriev I.V."/>
            <person name="Jeffries T.W."/>
        </authorList>
    </citation>
    <scope>NUCLEOTIDE SEQUENCE [LARGE SCALE GENOMIC DNA]</scope>
    <source>
        <strain evidence="3">NRRL Y-1933</strain>
    </source>
</reference>
<evidence type="ECO:0000313" key="3">
    <source>
        <dbReference type="Proteomes" id="UP000095085"/>
    </source>
</evidence>
<sequence length="84" mass="9113">MLLLLFWCWGGLDAGHARLWWPESVAGLGLAWGNGAGGPCWREAGRIWQAGGVTRTRPKKKVCFGVWVYPGITCAGGRRLAPGF</sequence>
<organism evidence="2 3">
    <name type="scientific">Hyphopichia burtonii NRRL Y-1933</name>
    <dbReference type="NCBI Taxonomy" id="984485"/>
    <lineage>
        <taxon>Eukaryota</taxon>
        <taxon>Fungi</taxon>
        <taxon>Dikarya</taxon>
        <taxon>Ascomycota</taxon>
        <taxon>Saccharomycotina</taxon>
        <taxon>Pichiomycetes</taxon>
        <taxon>Debaryomycetaceae</taxon>
        <taxon>Hyphopichia</taxon>
    </lineage>
</organism>
<evidence type="ECO:0000313" key="2">
    <source>
        <dbReference type="EMBL" id="ODV65886.1"/>
    </source>
</evidence>
<dbReference type="EMBL" id="KV454543">
    <property type="protein sequence ID" value="ODV65886.1"/>
    <property type="molecule type" value="Genomic_DNA"/>
</dbReference>
<dbReference type="GeneID" id="30996125"/>
<evidence type="ECO:0000256" key="1">
    <source>
        <dbReference type="SAM" id="SignalP"/>
    </source>
</evidence>
<name>A0A1E4RF90_9ASCO</name>
<accession>A0A1E4RF90</accession>
<dbReference type="RefSeq" id="XP_020074953.1">
    <property type="nucleotide sequence ID" value="XM_020221576.1"/>
</dbReference>